<dbReference type="PANTHER" id="PTHR11117">
    <property type="entry name" value="SUCCINYL-COA LIGASE SUBUNIT ALPHA"/>
    <property type="match status" value="1"/>
</dbReference>
<dbReference type="PANTHER" id="PTHR11117:SF24">
    <property type="entry name" value="PROTEIN FDRA"/>
    <property type="match status" value="1"/>
</dbReference>
<dbReference type="Pfam" id="PF02629">
    <property type="entry name" value="CoA_binding"/>
    <property type="match status" value="1"/>
</dbReference>
<keyword evidence="3" id="KW-0436">Ligase</keyword>
<keyword evidence="4" id="KW-1185">Reference proteome</keyword>
<evidence type="ECO:0000259" key="1">
    <source>
        <dbReference type="Pfam" id="PF00549"/>
    </source>
</evidence>
<dbReference type="EMBL" id="LAQT01000030">
    <property type="protein sequence ID" value="KPC50242.1"/>
    <property type="molecule type" value="Genomic_DNA"/>
</dbReference>
<dbReference type="SUPFAM" id="SSF52210">
    <property type="entry name" value="Succinyl-CoA synthetase domains"/>
    <property type="match status" value="2"/>
</dbReference>
<dbReference type="EC" id="6.2.1.5" evidence="3"/>
<dbReference type="NCBIfam" id="NF004760">
    <property type="entry name" value="PRK06091.1"/>
    <property type="match status" value="1"/>
</dbReference>
<organism evidence="3 4">
    <name type="scientific">Amantichitinum ursilacus</name>
    <dbReference type="NCBI Taxonomy" id="857265"/>
    <lineage>
        <taxon>Bacteria</taxon>
        <taxon>Pseudomonadati</taxon>
        <taxon>Pseudomonadota</taxon>
        <taxon>Betaproteobacteria</taxon>
        <taxon>Neisseriales</taxon>
        <taxon>Chitinibacteraceae</taxon>
        <taxon>Amantichitinum</taxon>
    </lineage>
</organism>
<proteinExistence type="predicted"/>
<dbReference type="GO" id="GO:0004776">
    <property type="term" value="F:succinate-CoA ligase (GDP-forming) activity"/>
    <property type="evidence" value="ECO:0007669"/>
    <property type="project" value="TreeGrafter"/>
</dbReference>
<dbReference type="OrthoDB" id="5580580at2"/>
<dbReference type="PATRIC" id="fig|857265.3.peg.3635"/>
<dbReference type="GO" id="GO:0004775">
    <property type="term" value="F:succinate-CoA ligase (ADP-forming) activity"/>
    <property type="evidence" value="ECO:0007669"/>
    <property type="project" value="UniProtKB-EC"/>
</dbReference>
<evidence type="ECO:0000259" key="2">
    <source>
        <dbReference type="Pfam" id="PF02629"/>
    </source>
</evidence>
<reference evidence="3 4" key="1">
    <citation type="submission" date="2015-07" db="EMBL/GenBank/DDBJ databases">
        <title>Draft genome sequence of the Amantichitinum ursilacus IGB-41, a new chitin-degrading bacterium.</title>
        <authorList>
            <person name="Kirstahler P."/>
            <person name="Guenther M."/>
            <person name="Grumaz C."/>
            <person name="Rupp S."/>
            <person name="Zibek S."/>
            <person name="Sohn K."/>
        </authorList>
    </citation>
    <scope>NUCLEOTIDE SEQUENCE [LARGE SCALE GENOMIC DNA]</scope>
    <source>
        <strain evidence="3 4">IGB-41</strain>
    </source>
</reference>
<dbReference type="GO" id="GO:0009361">
    <property type="term" value="C:succinate-CoA ligase complex (ADP-forming)"/>
    <property type="evidence" value="ECO:0007669"/>
    <property type="project" value="TreeGrafter"/>
</dbReference>
<feature type="domain" description="CoA-binding" evidence="2">
    <location>
        <begin position="190"/>
        <end position="283"/>
    </location>
</feature>
<comment type="caution">
    <text evidence="3">The sequence shown here is derived from an EMBL/GenBank/DDBJ whole genome shotgun (WGS) entry which is preliminary data.</text>
</comment>
<sequence length="528" mass="54361">MQIKHQIFRNRYQDSVSLMQISARISALADIAQASVVMGTPTNQAQLVEAGLACSESAGPNDLIIAVRGSAAACDEALALAATALDSKPASGGESSVVEAAPNNLARAQALHAEANLALISVPGDYAAAEAIKALRLGMHVMLFSDNISLALEKRIKTFAQQQKRLVMGPDCGTAIINGMPLGFANVVKRGAIGVVGASGTGVQEVTCRIDQLGSGISQALGTGGHDLHDDIGGLSMQAGLEALAEDPATQVIVLVSKPPAREVADRILAQAQKAGKPVVVHFLGADPASVARPGITVAHTLAHTAEVAVALERAQAAPAVASALSAQDAQLLNAAAASLAAQRSDIRGVFAGGTFCFEAQLLCQRAGFVAASNTPVKGNSMIADRWQSHGHTLVDMGDDEYTRGRPHPMIDPTLRNQRILAELTDPATAVVLFDVVLGYGAAADPVAELLEVCSKARQQAAAAALPVLVAHVCGTAADPQDRARQITRLRQAGVLVADCNAQAAQWASHVALQQAARRTAGVAGAAQ</sequence>
<dbReference type="GO" id="GO:0006099">
    <property type="term" value="P:tricarboxylic acid cycle"/>
    <property type="evidence" value="ECO:0007669"/>
    <property type="project" value="TreeGrafter"/>
</dbReference>
<dbReference type="STRING" id="857265.WG78_17735"/>
<evidence type="ECO:0000313" key="3">
    <source>
        <dbReference type="EMBL" id="KPC50242.1"/>
    </source>
</evidence>
<dbReference type="InterPro" id="IPR016102">
    <property type="entry name" value="Succinyl-CoA_synth-like"/>
</dbReference>
<dbReference type="AlphaFoldDB" id="A0A0N0XIZ1"/>
<feature type="domain" description="ATP-citrate synthase/succinyl-CoA ligase C-terminal" evidence="1">
    <location>
        <begin position="350"/>
        <end position="510"/>
    </location>
</feature>
<dbReference type="RefSeq" id="WP_053939148.1">
    <property type="nucleotide sequence ID" value="NZ_LAQT01000030.1"/>
</dbReference>
<dbReference type="Gene3D" id="3.40.50.261">
    <property type="entry name" value="Succinyl-CoA synthetase domains"/>
    <property type="match status" value="2"/>
</dbReference>
<gene>
    <name evidence="3" type="primary">sucD_2</name>
    <name evidence="3" type="ORF">WG78_17735</name>
</gene>
<dbReference type="Gene3D" id="3.40.50.720">
    <property type="entry name" value="NAD(P)-binding Rossmann-like Domain"/>
    <property type="match status" value="1"/>
</dbReference>
<dbReference type="InterPro" id="IPR003781">
    <property type="entry name" value="CoA-bd"/>
</dbReference>
<protein>
    <submittedName>
        <fullName evidence="3">Succinyl-CoA ligase [ADP-forming] subunit alpha</fullName>
        <ecNumber evidence="3">6.2.1.5</ecNumber>
    </submittedName>
</protein>
<dbReference type="Pfam" id="PF00549">
    <property type="entry name" value="Ligase_CoA"/>
    <property type="match status" value="1"/>
</dbReference>
<dbReference type="InterPro" id="IPR005811">
    <property type="entry name" value="SUCC_ACL_C"/>
</dbReference>
<name>A0A0N0XIZ1_9NEIS</name>
<evidence type="ECO:0000313" key="4">
    <source>
        <dbReference type="Proteomes" id="UP000037939"/>
    </source>
</evidence>
<accession>A0A0N0XIZ1</accession>
<dbReference type="GO" id="GO:0005829">
    <property type="term" value="C:cytosol"/>
    <property type="evidence" value="ECO:0007669"/>
    <property type="project" value="TreeGrafter"/>
</dbReference>
<dbReference type="Proteomes" id="UP000037939">
    <property type="component" value="Unassembled WGS sequence"/>
</dbReference>